<reference evidence="2" key="1">
    <citation type="journal article" date="2020" name="mSystems">
        <title>Genome- and Community-Level Interaction Insights into Carbon Utilization and Element Cycling Functions of Hydrothermarchaeota in Hydrothermal Sediment.</title>
        <authorList>
            <person name="Zhou Z."/>
            <person name="Liu Y."/>
            <person name="Xu W."/>
            <person name="Pan J."/>
            <person name="Luo Z.H."/>
            <person name="Li M."/>
        </authorList>
    </citation>
    <scope>NUCLEOTIDE SEQUENCE [LARGE SCALE GENOMIC DNA]</scope>
    <source>
        <strain evidence="2">HyVt-151</strain>
    </source>
</reference>
<dbReference type="PANTHER" id="PTHR44119">
    <property type="entry name" value="MAGNESIUM-CHELATASE SUBUNIT CHLH, CHLOROPLASTIC"/>
    <property type="match status" value="1"/>
</dbReference>
<accession>A0A7C0TZG8</accession>
<protein>
    <submittedName>
        <fullName evidence="2">Cobaltochelatase subunit CobN</fullName>
    </submittedName>
</protein>
<dbReference type="EMBL" id="DQYG01000138">
    <property type="protein sequence ID" value="HDD31635.1"/>
    <property type="molecule type" value="Genomic_DNA"/>
</dbReference>
<gene>
    <name evidence="2" type="ORF">ENF72_03290</name>
</gene>
<proteinExistence type="predicted"/>
<name>A0A7C0TZG8_THELI</name>
<dbReference type="PANTHER" id="PTHR44119:SF1">
    <property type="entry name" value="MAGNESIUM-CHELATASE SUBUNIT CHLH, CHLOROPLASTIC"/>
    <property type="match status" value="1"/>
</dbReference>
<feature type="domain" description="CobN/magnesium chelatase" evidence="1">
    <location>
        <begin position="149"/>
        <end position="1165"/>
    </location>
</feature>
<organism evidence="2">
    <name type="scientific">Thermococcus litoralis</name>
    <dbReference type="NCBI Taxonomy" id="2265"/>
    <lineage>
        <taxon>Archaea</taxon>
        <taxon>Methanobacteriati</taxon>
        <taxon>Methanobacteriota</taxon>
        <taxon>Thermococci</taxon>
        <taxon>Thermococcales</taxon>
        <taxon>Thermococcaceae</taxon>
        <taxon>Thermococcus</taxon>
    </lineage>
</organism>
<evidence type="ECO:0000313" key="2">
    <source>
        <dbReference type="EMBL" id="HDD31635.1"/>
    </source>
</evidence>
<evidence type="ECO:0000259" key="1">
    <source>
        <dbReference type="Pfam" id="PF02514"/>
    </source>
</evidence>
<dbReference type="Proteomes" id="UP000886210">
    <property type="component" value="Unassembled WGS sequence"/>
</dbReference>
<dbReference type="AlphaFoldDB" id="A0A7C0TZG8"/>
<dbReference type="CDD" id="cd10150">
    <property type="entry name" value="CobN_like"/>
    <property type="match status" value="1"/>
</dbReference>
<sequence>MAENKRVRVLLISTIVNKSIVKAIENVKEHADVKLIFAHDLHKVDNLQSYVDWADIVLIDVRGDPLSLTELDYKDKDVVILVGGSSLFSLAKLGSFRMSKVKGANMSYGTNPESVKKWINRIQTIIEAMGKILPFGVLRDARSYIRIVKYWANGGYENYKNMFLFICKIKGLNVRAEDPIEYPGISLYHPNYGYDYKPQIDPTKPTVGIIFYGGMHFESSIPTLREIVNKLNANIIPVYSDGIVNLKAMREYFKDDIDCIISLLWFRLNGGPLGGDPRPTIEFLKKKKAKLFTPTMMFMQKIKDWERSERGLDVTHGITTVELPEMDGGVEPIPICGVKDYEVVPIADRVDNFVNRVNRWLDLKRKQNGKKRIAIIIYNYPPGEENLGSAAYINTFASVERILEKLEKEGYNVEKAKIKDLFMERKLFNAKLYPPEKIGCPRMSLEEYLRYFNELPEDVREEIMKFWGEPPGEIMIDEKGILIPGVILGNIFIGVQPSRPPLSGEDLYSAIHDKTKPPHHQYIAFYKWIEKVFKADCVIHVGTHGTAEFTKGKEVGLSSKCFPDILIGTMPNLYIYHVINTSEATIAKRRLYGTLISYSSPPYTTSGLYEEYARLEELLNEYREASGKDEPRAEIAKKKALELAGRLNLGNNLDEIETKLYEYKRSIIPKGLHVIGEKYSLEELEDFITLIARYDRGEIKSLNRLIAEKKGLAYEEVINNPSKLKEIEEEARSIVKRFLKGERFPEYEKTLKYALEVAKKFADNSLELENLIEGLNGLYIEPSVGGDVIRNPEVLPTGRNIYAFDPLKVPTESAVERGRKIAETTIKKYLEKHGKYPESVGVVLWGFETAKTYGETIAQILEYIGVRVVHVSPWEKKLEVIPLEKLGRPRIDVIVTICGFFREMFPNIMELLDKAFRMVAELDEPEEMNFIKKHAKELGNYGELAKARIFGPTSTEYGTRLLQLVEDGIWDEERELAEAYISSMSYAYTKGHYSREARELFESLLRKVDLVSQVRDSHDYEITDLDHYYEFFGGLSKSVEVLKGEKPEMLIADTTREVVKVESIKEAIERGTITRILNPKWINEMLKHEFHGAQKIADRVEYLLGLAATTNAVKNWIWDKVAERFMFDEEIFERLKESNPYATKEILERLLEANRRGYWKADEEILEELEDKYLELDGMLEEEI</sequence>
<comment type="caution">
    <text evidence="2">The sequence shown here is derived from an EMBL/GenBank/DDBJ whole genome shotgun (WGS) entry which is preliminary data.</text>
</comment>
<dbReference type="Pfam" id="PF02514">
    <property type="entry name" value="CobN-Mg_chel"/>
    <property type="match status" value="1"/>
</dbReference>
<dbReference type="InterPro" id="IPR003672">
    <property type="entry name" value="CobN/Mg_chltase"/>
</dbReference>